<proteinExistence type="predicted"/>
<dbReference type="PANTHER" id="PTHR48063:SF101">
    <property type="entry name" value="LRR RECEPTOR-LIKE SERINE_THREONINE-PROTEIN KINASE FLS2"/>
    <property type="match status" value="1"/>
</dbReference>
<dbReference type="InterPro" id="IPR046956">
    <property type="entry name" value="RLP23-like"/>
</dbReference>
<evidence type="ECO:0000256" key="2">
    <source>
        <dbReference type="ARBA" id="ARBA00022692"/>
    </source>
</evidence>
<evidence type="ECO:0000313" key="7">
    <source>
        <dbReference type="EMBL" id="CAA2960625.1"/>
    </source>
</evidence>
<dbReference type="OrthoDB" id="1194313at2759"/>
<keyword evidence="8" id="KW-1185">Reference proteome</keyword>
<evidence type="ECO:0000313" key="8">
    <source>
        <dbReference type="Proteomes" id="UP000594638"/>
    </source>
</evidence>
<dbReference type="Pfam" id="PF00560">
    <property type="entry name" value="LRR_1"/>
    <property type="match status" value="2"/>
</dbReference>
<evidence type="ECO:0000256" key="5">
    <source>
        <dbReference type="ARBA" id="ARBA00023136"/>
    </source>
</evidence>
<dbReference type="GO" id="GO:0016020">
    <property type="term" value="C:membrane"/>
    <property type="evidence" value="ECO:0007669"/>
    <property type="project" value="UniProtKB-SubCell"/>
</dbReference>
<reference evidence="7 8" key="1">
    <citation type="submission" date="2019-12" db="EMBL/GenBank/DDBJ databases">
        <authorList>
            <person name="Alioto T."/>
            <person name="Alioto T."/>
            <person name="Gomez Garrido J."/>
        </authorList>
    </citation>
    <scope>NUCLEOTIDE SEQUENCE [LARGE SCALE GENOMIC DNA]</scope>
</reference>
<feature type="non-terminal residue" evidence="7">
    <location>
        <position position="100"/>
    </location>
</feature>
<name>A0A8S0Q326_OLEEU</name>
<keyword evidence="3" id="KW-0732">Signal</keyword>
<evidence type="ECO:0000256" key="4">
    <source>
        <dbReference type="ARBA" id="ARBA00022989"/>
    </source>
</evidence>
<evidence type="ECO:0000256" key="3">
    <source>
        <dbReference type="ARBA" id="ARBA00022729"/>
    </source>
</evidence>
<gene>
    <name evidence="7" type="ORF">OLEA9_A035496</name>
</gene>
<keyword evidence="6" id="KW-0325">Glycoprotein</keyword>
<dbReference type="Gramene" id="OE9A035496T1">
    <property type="protein sequence ID" value="OE9A035496C1"/>
    <property type="gene ID" value="OE9A035496"/>
</dbReference>
<comment type="caution">
    <text evidence="7">The sequence shown here is derived from an EMBL/GenBank/DDBJ whole genome shotgun (WGS) entry which is preliminary data.</text>
</comment>
<dbReference type="PANTHER" id="PTHR48063">
    <property type="entry name" value="LRR RECEPTOR-LIKE KINASE"/>
    <property type="match status" value="1"/>
</dbReference>
<dbReference type="EMBL" id="CACTIH010000424">
    <property type="protein sequence ID" value="CAA2960625.1"/>
    <property type="molecule type" value="Genomic_DNA"/>
</dbReference>
<dbReference type="SUPFAM" id="SSF52058">
    <property type="entry name" value="L domain-like"/>
    <property type="match status" value="1"/>
</dbReference>
<keyword evidence="4" id="KW-1133">Transmembrane helix</keyword>
<dbReference type="InterPro" id="IPR032675">
    <property type="entry name" value="LRR_dom_sf"/>
</dbReference>
<keyword evidence="5" id="KW-0472">Membrane</keyword>
<dbReference type="Proteomes" id="UP000594638">
    <property type="component" value="Unassembled WGS sequence"/>
</dbReference>
<dbReference type="Gene3D" id="3.80.10.10">
    <property type="entry name" value="Ribonuclease Inhibitor"/>
    <property type="match status" value="1"/>
</dbReference>
<evidence type="ECO:0000256" key="6">
    <source>
        <dbReference type="ARBA" id="ARBA00023180"/>
    </source>
</evidence>
<dbReference type="InterPro" id="IPR001611">
    <property type="entry name" value="Leu-rich_rpt"/>
</dbReference>
<organism evidence="7 8">
    <name type="scientific">Olea europaea subsp. europaea</name>
    <dbReference type="NCBI Taxonomy" id="158383"/>
    <lineage>
        <taxon>Eukaryota</taxon>
        <taxon>Viridiplantae</taxon>
        <taxon>Streptophyta</taxon>
        <taxon>Embryophyta</taxon>
        <taxon>Tracheophyta</taxon>
        <taxon>Spermatophyta</taxon>
        <taxon>Magnoliopsida</taxon>
        <taxon>eudicotyledons</taxon>
        <taxon>Gunneridae</taxon>
        <taxon>Pentapetalae</taxon>
        <taxon>asterids</taxon>
        <taxon>lamiids</taxon>
        <taxon>Lamiales</taxon>
        <taxon>Oleaceae</taxon>
        <taxon>Oleeae</taxon>
        <taxon>Olea</taxon>
    </lineage>
</organism>
<dbReference type="AlphaFoldDB" id="A0A8S0Q326"/>
<accession>A0A8S0Q326</accession>
<comment type="subcellular location">
    <subcellularLocation>
        <location evidence="1">Membrane</location>
        <topology evidence="1">Single-pass type I membrane protein</topology>
    </subcellularLocation>
</comment>
<sequence>MPSTICCLSGTHVLDLSENNISGRISRCLNNITALVQKNNTIEYDDWEYYLHHNPAYVNNIFVQWKGQDSKYKTLGLLKGIDLSGNKLFGPIPQEFSALR</sequence>
<protein>
    <submittedName>
        <fullName evidence="7">Uncharacterized protein</fullName>
    </submittedName>
</protein>
<keyword evidence="2" id="KW-0812">Transmembrane</keyword>
<evidence type="ECO:0000256" key="1">
    <source>
        <dbReference type="ARBA" id="ARBA00004479"/>
    </source>
</evidence>